<dbReference type="AlphaFoldDB" id="A0A6C0F151"/>
<proteinExistence type="predicted"/>
<evidence type="ECO:0000313" key="1">
    <source>
        <dbReference type="EMBL" id="QHT34383.1"/>
    </source>
</evidence>
<accession>A0A6C0F151</accession>
<dbReference type="EMBL" id="MN738999">
    <property type="protein sequence ID" value="QHT34383.1"/>
    <property type="molecule type" value="Genomic_DNA"/>
</dbReference>
<organism evidence="1">
    <name type="scientific">viral metagenome</name>
    <dbReference type="NCBI Taxonomy" id="1070528"/>
    <lineage>
        <taxon>unclassified sequences</taxon>
        <taxon>metagenomes</taxon>
        <taxon>organismal metagenomes</taxon>
    </lineage>
</organism>
<sequence length="75" mass="8670">MKYISIKLFILSFLIGMLFIYLSSPSQRSVVVYPTTDNENLFQYKDMAYNCFSIHPNVVKCPYLDNTVTVIPPQV</sequence>
<protein>
    <submittedName>
        <fullName evidence="1">Uncharacterized protein</fullName>
    </submittedName>
</protein>
<reference evidence="1" key="1">
    <citation type="journal article" date="2020" name="Nature">
        <title>Giant virus diversity and host interactions through global metagenomics.</title>
        <authorList>
            <person name="Schulz F."/>
            <person name="Roux S."/>
            <person name="Paez-Espino D."/>
            <person name="Jungbluth S."/>
            <person name="Walsh D.A."/>
            <person name="Denef V.J."/>
            <person name="McMahon K.D."/>
            <person name="Konstantinidis K.T."/>
            <person name="Eloe-Fadrosh E.A."/>
            <person name="Kyrpides N.C."/>
            <person name="Woyke T."/>
        </authorList>
    </citation>
    <scope>NUCLEOTIDE SEQUENCE</scope>
    <source>
        <strain evidence="1">GVMAG-M-3300009163-63</strain>
    </source>
</reference>
<name>A0A6C0F151_9ZZZZ</name>